<evidence type="ECO:0000313" key="1">
    <source>
        <dbReference type="EMBL" id="KAI3720493.1"/>
    </source>
</evidence>
<reference evidence="1 2" key="2">
    <citation type="journal article" date="2022" name="Mol. Ecol. Resour.">
        <title>The genomes of chicory, endive, great burdock and yacon provide insights into Asteraceae paleo-polyploidization history and plant inulin production.</title>
        <authorList>
            <person name="Fan W."/>
            <person name="Wang S."/>
            <person name="Wang H."/>
            <person name="Wang A."/>
            <person name="Jiang F."/>
            <person name="Liu H."/>
            <person name="Zhao H."/>
            <person name="Xu D."/>
            <person name="Zhang Y."/>
        </authorList>
    </citation>
    <scope>NUCLEOTIDE SEQUENCE [LARGE SCALE GENOMIC DNA]</scope>
    <source>
        <strain evidence="2">cv. Punajuju</strain>
        <tissue evidence="1">Leaves</tissue>
    </source>
</reference>
<keyword evidence="2" id="KW-1185">Reference proteome</keyword>
<comment type="caution">
    <text evidence="1">The sequence shown here is derived from an EMBL/GenBank/DDBJ whole genome shotgun (WGS) entry which is preliminary data.</text>
</comment>
<gene>
    <name evidence="1" type="ORF">L2E82_31480</name>
</gene>
<protein>
    <submittedName>
        <fullName evidence="1">Uncharacterized protein</fullName>
    </submittedName>
</protein>
<reference evidence="2" key="1">
    <citation type="journal article" date="2022" name="Mol. Ecol. Resour.">
        <title>The genomes of chicory, endive, great burdock and yacon provide insights into Asteraceae palaeo-polyploidization history and plant inulin production.</title>
        <authorList>
            <person name="Fan W."/>
            <person name="Wang S."/>
            <person name="Wang H."/>
            <person name="Wang A."/>
            <person name="Jiang F."/>
            <person name="Liu H."/>
            <person name="Zhao H."/>
            <person name="Xu D."/>
            <person name="Zhang Y."/>
        </authorList>
    </citation>
    <scope>NUCLEOTIDE SEQUENCE [LARGE SCALE GENOMIC DNA]</scope>
    <source>
        <strain evidence="2">cv. Punajuju</strain>
    </source>
</reference>
<proteinExistence type="predicted"/>
<name>A0ACB9BEI5_CICIN</name>
<evidence type="ECO:0000313" key="2">
    <source>
        <dbReference type="Proteomes" id="UP001055811"/>
    </source>
</evidence>
<organism evidence="1 2">
    <name type="scientific">Cichorium intybus</name>
    <name type="common">Chicory</name>
    <dbReference type="NCBI Taxonomy" id="13427"/>
    <lineage>
        <taxon>Eukaryota</taxon>
        <taxon>Viridiplantae</taxon>
        <taxon>Streptophyta</taxon>
        <taxon>Embryophyta</taxon>
        <taxon>Tracheophyta</taxon>
        <taxon>Spermatophyta</taxon>
        <taxon>Magnoliopsida</taxon>
        <taxon>eudicotyledons</taxon>
        <taxon>Gunneridae</taxon>
        <taxon>Pentapetalae</taxon>
        <taxon>asterids</taxon>
        <taxon>campanulids</taxon>
        <taxon>Asterales</taxon>
        <taxon>Asteraceae</taxon>
        <taxon>Cichorioideae</taxon>
        <taxon>Cichorieae</taxon>
        <taxon>Cichoriinae</taxon>
        <taxon>Cichorium</taxon>
    </lineage>
</organism>
<dbReference type="EMBL" id="CM042014">
    <property type="protein sequence ID" value="KAI3720493.1"/>
    <property type="molecule type" value="Genomic_DNA"/>
</dbReference>
<sequence length="359" mass="40343">MEFGEAHRHIGETNMNLHSSRSHTIFRMIIESRDKAKDEYSEGSSDAIHVSILNLVDLADPGLRGAAAAGSFTTILGLSFVTAGRRDLFLLALPRVDDRPWQGGEGSRAPEGGERRREKKVFPYRDNKLTRILQPSLGGNANTAIICTISLAQTHADETKSSLQFASWALRVTNCVHVNEILSDAALLDPQKEEMEEPHANESHLLVVMRILMLEMGRSSRLQQLESDVELETEENIHASNKHEEDENTEVLTKLLADIQEIICNIQDLKTFVESTVDEHLQTCTVFSELIAMSNSKLMIFTVISWSFSSIDLVQIKTLLMEYEKLHSCMKPTIYELARQKVLLPKVSTGYTISLYENT</sequence>
<dbReference type="Proteomes" id="UP001055811">
    <property type="component" value="Linkage Group LG06"/>
</dbReference>
<accession>A0ACB9BEI5</accession>